<reference evidence="12" key="1">
    <citation type="journal article" date="2019" name="Int. J. Syst. Evol. Microbiol.">
        <title>The Global Catalogue of Microorganisms (GCM) 10K type strain sequencing project: providing services to taxonomists for standard genome sequencing and annotation.</title>
        <authorList>
            <consortium name="The Broad Institute Genomics Platform"/>
            <consortium name="The Broad Institute Genome Sequencing Center for Infectious Disease"/>
            <person name="Wu L."/>
            <person name="Ma J."/>
        </authorList>
    </citation>
    <scope>NUCLEOTIDE SEQUENCE [LARGE SCALE GENOMIC DNA]</scope>
    <source>
        <strain evidence="12">CGMCC 1.12482</strain>
    </source>
</reference>
<dbReference type="Pfam" id="PF02050">
    <property type="entry name" value="FliJ"/>
    <property type="match status" value="1"/>
</dbReference>
<evidence type="ECO:0000256" key="4">
    <source>
        <dbReference type="ARBA" id="ARBA00022448"/>
    </source>
</evidence>
<dbReference type="InterPro" id="IPR053716">
    <property type="entry name" value="Flag_assembly_chemotaxis_eff"/>
</dbReference>
<evidence type="ECO:0000256" key="6">
    <source>
        <dbReference type="ARBA" id="ARBA00022500"/>
    </source>
</evidence>
<evidence type="ECO:0000256" key="1">
    <source>
        <dbReference type="ARBA" id="ARBA00004413"/>
    </source>
</evidence>
<dbReference type="PANTHER" id="PTHR38786">
    <property type="entry name" value="FLAGELLAR FLIJ PROTEIN"/>
    <property type="match status" value="1"/>
</dbReference>
<accession>A0ABQ1PLC8</accession>
<evidence type="ECO:0000256" key="2">
    <source>
        <dbReference type="ARBA" id="ARBA00010004"/>
    </source>
</evidence>
<dbReference type="PRINTS" id="PR01004">
    <property type="entry name" value="FLGFLIJ"/>
</dbReference>
<comment type="similarity">
    <text evidence="2">Belongs to the FliJ family.</text>
</comment>
<keyword evidence="9" id="KW-0472">Membrane</keyword>
<evidence type="ECO:0000256" key="8">
    <source>
        <dbReference type="ARBA" id="ARBA00022927"/>
    </source>
</evidence>
<keyword evidence="12" id="KW-1185">Reference proteome</keyword>
<evidence type="ECO:0000256" key="7">
    <source>
        <dbReference type="ARBA" id="ARBA00022795"/>
    </source>
</evidence>
<dbReference type="EMBL" id="BMFF01000003">
    <property type="protein sequence ID" value="GGC99113.1"/>
    <property type="molecule type" value="Genomic_DNA"/>
</dbReference>
<evidence type="ECO:0000256" key="9">
    <source>
        <dbReference type="ARBA" id="ARBA00023136"/>
    </source>
</evidence>
<keyword evidence="5" id="KW-1003">Cell membrane</keyword>
<keyword evidence="11" id="KW-0966">Cell projection</keyword>
<dbReference type="InterPro" id="IPR052570">
    <property type="entry name" value="FliJ"/>
</dbReference>
<protein>
    <recommendedName>
        <fullName evidence="3">Flagellar FliJ protein</fullName>
    </recommendedName>
</protein>
<dbReference type="NCBIfam" id="TIGR02473">
    <property type="entry name" value="flagell_FliJ"/>
    <property type="match status" value="1"/>
</dbReference>
<comment type="caution">
    <text evidence="11">The sequence shown here is derived from an EMBL/GenBank/DDBJ whole genome shotgun (WGS) entry which is preliminary data.</text>
</comment>
<dbReference type="PANTHER" id="PTHR38786:SF1">
    <property type="entry name" value="FLAGELLAR FLIJ PROTEIN"/>
    <property type="match status" value="1"/>
</dbReference>
<comment type="subcellular location">
    <subcellularLocation>
        <location evidence="1">Cell membrane</location>
        <topology evidence="1">Peripheral membrane protein</topology>
        <orientation evidence="1">Cytoplasmic side</orientation>
    </subcellularLocation>
</comment>
<dbReference type="InterPro" id="IPR012823">
    <property type="entry name" value="Flagell_FliJ"/>
</dbReference>
<proteinExistence type="inferred from homology"/>
<keyword evidence="11" id="KW-0282">Flagellum</keyword>
<evidence type="ECO:0000313" key="11">
    <source>
        <dbReference type="EMBL" id="GGC99113.1"/>
    </source>
</evidence>
<evidence type="ECO:0000256" key="10">
    <source>
        <dbReference type="ARBA" id="ARBA00023225"/>
    </source>
</evidence>
<keyword evidence="6" id="KW-0145">Chemotaxis</keyword>
<name>A0ABQ1PLC8_9GAMM</name>
<keyword evidence="4" id="KW-0813">Transport</keyword>
<dbReference type="PIRSF" id="PIRSF019404">
    <property type="entry name" value="FliJ"/>
    <property type="match status" value="1"/>
</dbReference>
<sequence length="149" mass="17892">MSESRIRRLAPVLDMALEEERKAAGRLGEAQQQLDSARARLQDLEYYCSEYQKSWVQRGQQGVGRDWLLNYQRFLAQMQTAIEQQQQTVTWNGQSLEKAREQWRLRYQRLEGMRKLIERYRDEARLKADRQEQKLLDELSQRAFERGPK</sequence>
<evidence type="ECO:0000256" key="3">
    <source>
        <dbReference type="ARBA" id="ARBA00020392"/>
    </source>
</evidence>
<keyword evidence="7" id="KW-1005">Bacterial flagellum biogenesis</keyword>
<keyword evidence="11" id="KW-0969">Cilium</keyword>
<keyword evidence="10" id="KW-1006">Bacterial flagellum protein export</keyword>
<keyword evidence="8" id="KW-0653">Protein transport</keyword>
<dbReference type="Gene3D" id="1.10.287.1700">
    <property type="match status" value="1"/>
</dbReference>
<gene>
    <name evidence="11" type="primary">fliJ</name>
    <name evidence="11" type="ORF">GCM10007418_17970</name>
</gene>
<dbReference type="RefSeq" id="WP_150278446.1">
    <property type="nucleotide sequence ID" value="NZ_BMFF01000003.1"/>
</dbReference>
<evidence type="ECO:0000256" key="5">
    <source>
        <dbReference type="ARBA" id="ARBA00022475"/>
    </source>
</evidence>
<dbReference type="InterPro" id="IPR018006">
    <property type="entry name" value="Flag_FliJ_proteobac"/>
</dbReference>
<dbReference type="Proteomes" id="UP000638188">
    <property type="component" value="Unassembled WGS sequence"/>
</dbReference>
<evidence type="ECO:0000313" key="12">
    <source>
        <dbReference type="Proteomes" id="UP000638188"/>
    </source>
</evidence>
<organism evidence="11 12">
    <name type="scientific">Halopseudomonas salina</name>
    <dbReference type="NCBI Taxonomy" id="1323744"/>
    <lineage>
        <taxon>Bacteria</taxon>
        <taxon>Pseudomonadati</taxon>
        <taxon>Pseudomonadota</taxon>
        <taxon>Gammaproteobacteria</taxon>
        <taxon>Pseudomonadales</taxon>
        <taxon>Pseudomonadaceae</taxon>
        <taxon>Halopseudomonas</taxon>
    </lineage>
</organism>